<organism evidence="5 6">
    <name type="scientific">Actinocatenispora sera</name>
    <dbReference type="NCBI Taxonomy" id="390989"/>
    <lineage>
        <taxon>Bacteria</taxon>
        <taxon>Bacillati</taxon>
        <taxon>Actinomycetota</taxon>
        <taxon>Actinomycetes</taxon>
        <taxon>Micromonosporales</taxon>
        <taxon>Micromonosporaceae</taxon>
        <taxon>Actinocatenispora</taxon>
    </lineage>
</organism>
<dbReference type="GO" id="GO:0003677">
    <property type="term" value="F:DNA binding"/>
    <property type="evidence" value="ECO:0007669"/>
    <property type="project" value="UniProtKB-KW"/>
</dbReference>
<dbReference type="PANTHER" id="PTHR43537">
    <property type="entry name" value="TRANSCRIPTIONAL REGULATOR, GNTR FAMILY"/>
    <property type="match status" value="1"/>
</dbReference>
<evidence type="ECO:0000313" key="5">
    <source>
        <dbReference type="EMBL" id="BCJ27825.1"/>
    </source>
</evidence>
<evidence type="ECO:0000259" key="4">
    <source>
        <dbReference type="PROSITE" id="PS50949"/>
    </source>
</evidence>
<dbReference type="SMART" id="SM00895">
    <property type="entry name" value="FCD"/>
    <property type="match status" value="1"/>
</dbReference>
<keyword evidence="1" id="KW-0805">Transcription regulation</keyword>
<dbReference type="SUPFAM" id="SSF46785">
    <property type="entry name" value="Winged helix' DNA-binding domain"/>
    <property type="match status" value="1"/>
</dbReference>
<evidence type="ECO:0000313" key="6">
    <source>
        <dbReference type="Proteomes" id="UP000680750"/>
    </source>
</evidence>
<dbReference type="Pfam" id="PF07729">
    <property type="entry name" value="FCD"/>
    <property type="match status" value="1"/>
</dbReference>
<evidence type="ECO:0000256" key="1">
    <source>
        <dbReference type="ARBA" id="ARBA00023015"/>
    </source>
</evidence>
<dbReference type="PRINTS" id="PR00035">
    <property type="entry name" value="HTHGNTR"/>
</dbReference>
<dbReference type="AlphaFoldDB" id="A0A810KYT3"/>
<keyword evidence="2" id="KW-0238">DNA-binding</keyword>
<dbReference type="EMBL" id="AP023354">
    <property type="protein sequence ID" value="BCJ27825.1"/>
    <property type="molecule type" value="Genomic_DNA"/>
</dbReference>
<keyword evidence="6" id="KW-1185">Reference proteome</keyword>
<dbReference type="SMART" id="SM00345">
    <property type="entry name" value="HTH_GNTR"/>
    <property type="match status" value="1"/>
</dbReference>
<accession>A0A810KYT3</accession>
<evidence type="ECO:0000256" key="2">
    <source>
        <dbReference type="ARBA" id="ARBA00023125"/>
    </source>
</evidence>
<dbReference type="InterPro" id="IPR000524">
    <property type="entry name" value="Tscrpt_reg_HTH_GntR"/>
</dbReference>
<sequence>MQIMSEHTLGSSHLPLRDLVTDEIRQRILTGLLPPGERLVEDRLAEDLGVSRNPVREAIRVLATEGLVEVAPRRGAAVARPRPAHAEELFDIRMALEGLAARLAARRRDGAALARLRSVLDDQRDADQVGAVADLNTRFHTEVAAASGNEHLHQLVGPLLRRAQWVFLQTAYTRAGESLTEHERIYAAIAAGDEESAQSLSVAHVAAARHSYLAHVAAQSGVVHPVAARPVAARSEPAS</sequence>
<dbReference type="GO" id="GO:0003700">
    <property type="term" value="F:DNA-binding transcription factor activity"/>
    <property type="evidence" value="ECO:0007669"/>
    <property type="project" value="InterPro"/>
</dbReference>
<gene>
    <name evidence="5" type="ORF">Asera_19330</name>
</gene>
<dbReference type="InterPro" id="IPR011711">
    <property type="entry name" value="GntR_C"/>
</dbReference>
<keyword evidence="3" id="KW-0804">Transcription</keyword>
<dbReference type="Pfam" id="PF00392">
    <property type="entry name" value="GntR"/>
    <property type="match status" value="1"/>
</dbReference>
<dbReference type="Gene3D" id="1.20.120.530">
    <property type="entry name" value="GntR ligand-binding domain-like"/>
    <property type="match status" value="1"/>
</dbReference>
<proteinExistence type="predicted"/>
<dbReference type="PROSITE" id="PS50949">
    <property type="entry name" value="HTH_GNTR"/>
    <property type="match status" value="1"/>
</dbReference>
<reference evidence="5" key="1">
    <citation type="submission" date="2020-08" db="EMBL/GenBank/DDBJ databases">
        <title>Whole genome shotgun sequence of Actinocatenispora sera NBRC 101916.</title>
        <authorList>
            <person name="Komaki H."/>
            <person name="Tamura T."/>
        </authorList>
    </citation>
    <scope>NUCLEOTIDE SEQUENCE</scope>
    <source>
        <strain evidence="5">NBRC 101916</strain>
    </source>
</reference>
<evidence type="ECO:0000256" key="3">
    <source>
        <dbReference type="ARBA" id="ARBA00023163"/>
    </source>
</evidence>
<dbReference type="InterPro" id="IPR036390">
    <property type="entry name" value="WH_DNA-bd_sf"/>
</dbReference>
<feature type="domain" description="HTH gntR-type" evidence="4">
    <location>
        <begin position="14"/>
        <end position="81"/>
    </location>
</feature>
<dbReference type="InterPro" id="IPR036388">
    <property type="entry name" value="WH-like_DNA-bd_sf"/>
</dbReference>
<dbReference type="InterPro" id="IPR008920">
    <property type="entry name" value="TF_FadR/GntR_C"/>
</dbReference>
<dbReference type="SUPFAM" id="SSF48008">
    <property type="entry name" value="GntR ligand-binding domain-like"/>
    <property type="match status" value="1"/>
</dbReference>
<dbReference type="CDD" id="cd07377">
    <property type="entry name" value="WHTH_GntR"/>
    <property type="match status" value="1"/>
</dbReference>
<dbReference type="KEGG" id="aser:Asera_19330"/>
<protein>
    <submittedName>
        <fullName evidence="5">GntR family transcriptional regulator</fullName>
    </submittedName>
</protein>
<dbReference type="PANTHER" id="PTHR43537:SF45">
    <property type="entry name" value="GNTR FAMILY REGULATORY PROTEIN"/>
    <property type="match status" value="1"/>
</dbReference>
<dbReference type="Proteomes" id="UP000680750">
    <property type="component" value="Chromosome"/>
</dbReference>
<dbReference type="Gene3D" id="1.10.10.10">
    <property type="entry name" value="Winged helix-like DNA-binding domain superfamily/Winged helix DNA-binding domain"/>
    <property type="match status" value="1"/>
</dbReference>
<name>A0A810KYT3_9ACTN</name>